<feature type="non-terminal residue" evidence="3">
    <location>
        <position position="815"/>
    </location>
</feature>
<protein>
    <submittedName>
        <fullName evidence="3">Uncharacterized protein</fullName>
    </submittedName>
</protein>
<dbReference type="OrthoDB" id="10630696at2759"/>
<evidence type="ECO:0000313" key="4">
    <source>
        <dbReference type="Proteomes" id="UP000767238"/>
    </source>
</evidence>
<dbReference type="InterPro" id="IPR036890">
    <property type="entry name" value="HATPase_C_sf"/>
</dbReference>
<evidence type="ECO:0000256" key="2">
    <source>
        <dbReference type="SAM" id="SignalP"/>
    </source>
</evidence>
<sequence length="815" mass="90357">MDGWSQSRELAFYLFLLSVVLLFLVTAGQETSEDFSRLLTYRLVVVKPKKLLRDRSRTPSQSSWEAGPQTSAAVDADAELGHTGDPADSGATANIFGYLVECPEDVTNAMLISTLWRTVGDKVFHMTYSTKAAIKPLRAHPYPLKKLVFSLDDEAFHEPNSVLVEPEHVEVVFLDNLFVSNYISGNIQYLGRLDLQNWIPVMPNADSVPRFCGSSMTRRSSTRISTWLPLRRLTENRTTAQKDIRESCDEVHQSIKESRDAILEAQASRRPPPPPPSILLNGPKKFCKRAGDHDVRVTSALHRRKPLWQGSIESVKTFTQRCGSKGREVFRSATKSAHPRSASVSHRKKSSLQASTDTAKVVTQRMCGKSKEAIGVVAEEATHRSTFFSINTDISSIHTATSLSSFCLWKISFIIKDYTRNTTTVIQHTRDIIGVVINEDTDGCVANAGDLLFDVHFATVGKDRRVMSINAFKTKLNFYKGPILNMFHQRANKIPDHTPVTPVEPTGDEKTDSDALQYLTVCTLEYMLDHSPAGMFWMSQENCPFELKENDWRSFRYLSEDVWRGVELLKFAIAQQKVKQQARVGTSRAHDLASQYPIYGKPQLGKVPGWGSALYKLIDIAKLSIASDRTSSTGAGIVSYFCTNPSAFLVPSIYTIREVDMNIQDRIGENARIQDIAFLVVELVENFLDAKSNNIRINVFRRGNLKVFVRLTGTGIACLWLQKTSSTTSRLALAPCLVAATFVFAPGVSTLVPGATNSTLASASVTTGHCVSGPLGPGDPASILGPQRGVGPCLDHWPSEGSYHHWLRSDPHDLS</sequence>
<dbReference type="EMBL" id="JAHFYH010000052">
    <property type="protein sequence ID" value="KAH0217954.1"/>
    <property type="molecule type" value="Genomic_DNA"/>
</dbReference>
<name>A0A9P8K6V8_AURME</name>
<feature type="region of interest" description="Disordered" evidence="1">
    <location>
        <begin position="329"/>
        <end position="355"/>
    </location>
</feature>
<feature type="chain" id="PRO_5040256781" evidence="2">
    <location>
        <begin position="29"/>
        <end position="815"/>
    </location>
</feature>
<accession>A0A9P8K6V8</accession>
<keyword evidence="2" id="KW-0732">Signal</keyword>
<dbReference type="Proteomes" id="UP000767238">
    <property type="component" value="Unassembled WGS sequence"/>
</dbReference>
<evidence type="ECO:0000313" key="3">
    <source>
        <dbReference type="EMBL" id="KAH0217954.1"/>
    </source>
</evidence>
<comment type="caution">
    <text evidence="3">The sequence shown here is derived from an EMBL/GenBank/DDBJ whole genome shotgun (WGS) entry which is preliminary data.</text>
</comment>
<reference evidence="3" key="1">
    <citation type="journal article" date="2021" name="J Fungi (Basel)">
        <title>Virulence traits and population genomics of the black yeast Aureobasidium melanogenum.</title>
        <authorList>
            <person name="Cernosa A."/>
            <person name="Sun X."/>
            <person name="Gostincar C."/>
            <person name="Fang C."/>
            <person name="Gunde-Cimerman N."/>
            <person name="Song Z."/>
        </authorList>
    </citation>
    <scope>NUCLEOTIDE SEQUENCE</scope>
    <source>
        <strain evidence="3">EXF-8016</strain>
    </source>
</reference>
<dbReference type="Gene3D" id="3.30.565.10">
    <property type="entry name" value="Histidine kinase-like ATPase, C-terminal domain"/>
    <property type="match status" value="1"/>
</dbReference>
<organism evidence="3 4">
    <name type="scientific">Aureobasidium melanogenum</name>
    <name type="common">Aureobasidium pullulans var. melanogenum</name>
    <dbReference type="NCBI Taxonomy" id="46634"/>
    <lineage>
        <taxon>Eukaryota</taxon>
        <taxon>Fungi</taxon>
        <taxon>Dikarya</taxon>
        <taxon>Ascomycota</taxon>
        <taxon>Pezizomycotina</taxon>
        <taxon>Dothideomycetes</taxon>
        <taxon>Dothideomycetidae</taxon>
        <taxon>Dothideales</taxon>
        <taxon>Saccotheciaceae</taxon>
        <taxon>Aureobasidium</taxon>
    </lineage>
</organism>
<reference evidence="3" key="2">
    <citation type="submission" date="2021-08" db="EMBL/GenBank/DDBJ databases">
        <authorList>
            <person name="Gostincar C."/>
            <person name="Sun X."/>
            <person name="Song Z."/>
            <person name="Gunde-Cimerman N."/>
        </authorList>
    </citation>
    <scope>NUCLEOTIDE SEQUENCE</scope>
    <source>
        <strain evidence="3">EXF-8016</strain>
    </source>
</reference>
<gene>
    <name evidence="3" type="ORF">KCV03_g6822</name>
</gene>
<proteinExistence type="predicted"/>
<dbReference type="AlphaFoldDB" id="A0A9P8K6V8"/>
<evidence type="ECO:0000256" key="1">
    <source>
        <dbReference type="SAM" id="MobiDB-lite"/>
    </source>
</evidence>
<feature type="signal peptide" evidence="2">
    <location>
        <begin position="1"/>
        <end position="28"/>
    </location>
</feature>